<protein>
    <submittedName>
        <fullName evidence="1">Uncharacterized protein</fullName>
    </submittedName>
</protein>
<reference evidence="1 2" key="1">
    <citation type="submission" date="2019-05" db="EMBL/GenBank/DDBJ databases">
        <title>The genome sequence of the first Camelpox virus case diagnosed in Israel.</title>
        <authorList>
            <person name="Israeli O."/>
            <person name="Cohen-Gihon I."/>
            <person name="Shifman O."/>
            <person name="Paran N."/>
            <person name="Melamed S."/>
            <person name="Laskar-Levy O."/>
            <person name="Zvi A."/>
            <person name="Beth-Din A."/>
        </authorList>
    </citation>
    <scope>NUCLEOTIDE SEQUENCE [LARGE SCALE GENOMIC DNA]</scope>
    <source>
        <strain evidence="1 2">Negev2016</strain>
    </source>
</reference>
<accession>A0A4Y5N152</accession>
<dbReference type="Proteomes" id="UP000317975">
    <property type="component" value="Segment"/>
</dbReference>
<name>A0A4Y5N152_9POXV</name>
<evidence type="ECO:0000313" key="1">
    <source>
        <dbReference type="EMBL" id="QCW07335.1"/>
    </source>
</evidence>
<proteinExistence type="predicted"/>
<dbReference type="EMBL" id="MK910851">
    <property type="protein sequence ID" value="QCW07335.1"/>
    <property type="molecule type" value="Genomic_DNA"/>
</dbReference>
<sequence length="36" mass="4303">MDPVEFVKKVIGFVYILNKYKPVYSYVLYDGAQMFH</sequence>
<evidence type="ECO:0000313" key="2">
    <source>
        <dbReference type="Proteomes" id="UP000317975"/>
    </source>
</evidence>
<gene>
    <name evidence="1" type="ORF">FGHELIBC_00034</name>
</gene>
<organism evidence="1 2">
    <name type="scientific">Camelpox virus</name>
    <dbReference type="NCBI Taxonomy" id="28873"/>
    <lineage>
        <taxon>Viruses</taxon>
        <taxon>Varidnaviria</taxon>
        <taxon>Bamfordvirae</taxon>
        <taxon>Nucleocytoviricota</taxon>
        <taxon>Pokkesviricetes</taxon>
        <taxon>Chitovirales</taxon>
        <taxon>Poxviridae</taxon>
        <taxon>Chordopoxvirinae</taxon>
        <taxon>Orthopoxvirus</taxon>
        <taxon>Orthopoxvirus camelpox</taxon>
    </lineage>
</organism>